<protein>
    <recommendedName>
        <fullName evidence="1">Integrase catalytic domain-containing protein</fullName>
    </recommendedName>
</protein>
<evidence type="ECO:0000313" key="2">
    <source>
        <dbReference type="EMBL" id="KAL1489196.1"/>
    </source>
</evidence>
<dbReference type="EMBL" id="JBDJPC010000012">
    <property type="protein sequence ID" value="KAL1489196.1"/>
    <property type="molecule type" value="Genomic_DNA"/>
</dbReference>
<feature type="domain" description="Integrase catalytic" evidence="1">
    <location>
        <begin position="116"/>
        <end position="279"/>
    </location>
</feature>
<gene>
    <name evidence="2" type="ORF">ABEB36_014129</name>
</gene>
<proteinExistence type="predicted"/>
<evidence type="ECO:0000259" key="1">
    <source>
        <dbReference type="PROSITE" id="PS50994"/>
    </source>
</evidence>
<dbReference type="Pfam" id="PF24764">
    <property type="entry name" value="rva_4"/>
    <property type="match status" value="1"/>
</dbReference>
<keyword evidence="3" id="KW-1185">Reference proteome</keyword>
<dbReference type="InterPro" id="IPR058913">
    <property type="entry name" value="Integrase_dom_put"/>
</dbReference>
<sequence>MDDLIDYYFRLGYQHQEILLYLLQHGISLSIRSLKRQLKRLNCYRRKNYTSIEEISNFLNEQMMTSGMLLGYKWMHRRCILNGFIVKQQTVRRLLYIIDPVGVESRRRRLSRRQYYNKGPNYLWHIDGYDKLTPYGICISGCIDGFSRKILWARAAHTNRNPMVIAGYFLEVVNELYGFPQTIRTDMGTENTVIETLQKLSNEITNSENHTLPPPPLSTVLVTQTNELRLGGQCFEDITYCFMDTIQTELNEFVLEWNNHSIRQTRHSIAPSGRPETMYTFPEVYDTQNYLVSIDPDLINIEEFEEVCEFLSIPSADEDVFELCNIISEEMQLQKPENPYDAMTNYVLLRREIIPQLV</sequence>
<dbReference type="InterPro" id="IPR012337">
    <property type="entry name" value="RNaseH-like_sf"/>
</dbReference>
<dbReference type="Gene3D" id="3.30.420.10">
    <property type="entry name" value="Ribonuclease H-like superfamily/Ribonuclease H"/>
    <property type="match status" value="1"/>
</dbReference>
<evidence type="ECO:0000313" key="3">
    <source>
        <dbReference type="Proteomes" id="UP001566132"/>
    </source>
</evidence>
<dbReference type="AlphaFoldDB" id="A0ABD1E488"/>
<accession>A0ABD1E488</accession>
<comment type="caution">
    <text evidence="2">The sequence shown here is derived from an EMBL/GenBank/DDBJ whole genome shotgun (WGS) entry which is preliminary data.</text>
</comment>
<dbReference type="SUPFAM" id="SSF53098">
    <property type="entry name" value="Ribonuclease H-like"/>
    <property type="match status" value="1"/>
</dbReference>
<dbReference type="InterPro" id="IPR001584">
    <property type="entry name" value="Integrase_cat-core"/>
</dbReference>
<organism evidence="2 3">
    <name type="scientific">Hypothenemus hampei</name>
    <name type="common">Coffee berry borer</name>
    <dbReference type="NCBI Taxonomy" id="57062"/>
    <lineage>
        <taxon>Eukaryota</taxon>
        <taxon>Metazoa</taxon>
        <taxon>Ecdysozoa</taxon>
        <taxon>Arthropoda</taxon>
        <taxon>Hexapoda</taxon>
        <taxon>Insecta</taxon>
        <taxon>Pterygota</taxon>
        <taxon>Neoptera</taxon>
        <taxon>Endopterygota</taxon>
        <taxon>Coleoptera</taxon>
        <taxon>Polyphaga</taxon>
        <taxon>Cucujiformia</taxon>
        <taxon>Curculionidae</taxon>
        <taxon>Scolytinae</taxon>
        <taxon>Hypothenemus</taxon>
    </lineage>
</organism>
<dbReference type="PROSITE" id="PS50994">
    <property type="entry name" value="INTEGRASE"/>
    <property type="match status" value="1"/>
</dbReference>
<name>A0ABD1E488_HYPHA</name>
<dbReference type="PANTHER" id="PTHR46791">
    <property type="entry name" value="EXPRESSED PROTEIN"/>
    <property type="match status" value="1"/>
</dbReference>
<reference evidence="2 3" key="1">
    <citation type="submission" date="2024-05" db="EMBL/GenBank/DDBJ databases">
        <title>Genetic variation in Jamaican populations of the coffee berry borer (Hypothenemus hampei).</title>
        <authorList>
            <person name="Errbii M."/>
            <person name="Myrie A."/>
        </authorList>
    </citation>
    <scope>NUCLEOTIDE SEQUENCE [LARGE SCALE GENOMIC DNA]</scope>
    <source>
        <strain evidence="2">JA-Hopewell-2020-01-JO</strain>
        <tissue evidence="2">Whole body</tissue>
    </source>
</reference>
<dbReference type="Proteomes" id="UP001566132">
    <property type="component" value="Unassembled WGS sequence"/>
</dbReference>
<dbReference type="InterPro" id="IPR036397">
    <property type="entry name" value="RNaseH_sf"/>
</dbReference>
<dbReference type="PANTHER" id="PTHR46791:SF13">
    <property type="entry name" value="CLR5 DOMAIN-CONTAINING PROTEIN"/>
    <property type="match status" value="1"/>
</dbReference>